<evidence type="ECO:0000313" key="4">
    <source>
        <dbReference type="Proteomes" id="UP000510686"/>
    </source>
</evidence>
<evidence type="ECO:0000256" key="2">
    <source>
        <dbReference type="SAM" id="SignalP"/>
    </source>
</evidence>
<dbReference type="Proteomes" id="UP000510686">
    <property type="component" value="Chromosome 2"/>
</dbReference>
<dbReference type="OrthoDB" id="5394947at2759"/>
<name>A0A7D5YYL8_9HYPO</name>
<feature type="region of interest" description="Disordered" evidence="1">
    <location>
        <begin position="195"/>
        <end position="245"/>
    </location>
</feature>
<dbReference type="GeneID" id="26240383"/>
<gene>
    <name evidence="3" type="ORF">G6M90_00g044910</name>
</gene>
<reference evidence="3 4" key="1">
    <citation type="submission" date="2020-07" db="EMBL/GenBank/DDBJ databases">
        <title>Telomere length de novo assembly of all 7 chromosomes of the fungus, Metarhizium brunneum, using a novel assembly pipeline.</title>
        <authorList>
            <person name="Saud z."/>
            <person name="Kortsinoglou A."/>
            <person name="Kouvelis V.N."/>
            <person name="Butt T.M."/>
        </authorList>
    </citation>
    <scope>NUCLEOTIDE SEQUENCE [LARGE SCALE GENOMIC DNA]</scope>
    <source>
        <strain evidence="3 4">4556</strain>
    </source>
</reference>
<organism evidence="3 4">
    <name type="scientific">Metarhizium brunneum</name>
    <dbReference type="NCBI Taxonomy" id="500148"/>
    <lineage>
        <taxon>Eukaryota</taxon>
        <taxon>Fungi</taxon>
        <taxon>Dikarya</taxon>
        <taxon>Ascomycota</taxon>
        <taxon>Pezizomycotina</taxon>
        <taxon>Sordariomycetes</taxon>
        <taxon>Hypocreomycetidae</taxon>
        <taxon>Hypocreales</taxon>
        <taxon>Clavicipitaceae</taxon>
        <taxon>Metarhizium</taxon>
    </lineage>
</organism>
<evidence type="ECO:0000256" key="1">
    <source>
        <dbReference type="SAM" id="MobiDB-lite"/>
    </source>
</evidence>
<dbReference type="AlphaFoldDB" id="A0A7D5YYL8"/>
<evidence type="ECO:0000313" key="3">
    <source>
        <dbReference type="EMBL" id="QLI67765.1"/>
    </source>
</evidence>
<evidence type="ECO:0008006" key="5">
    <source>
        <dbReference type="Google" id="ProtNLM"/>
    </source>
</evidence>
<feature type="chain" id="PRO_5028843179" description="Nuclear condensin complex subunit Smc4" evidence="2">
    <location>
        <begin position="18"/>
        <end position="813"/>
    </location>
</feature>
<dbReference type="EMBL" id="CP058933">
    <property type="protein sequence ID" value="QLI67765.1"/>
    <property type="molecule type" value="Genomic_DNA"/>
</dbReference>
<protein>
    <recommendedName>
        <fullName evidence="5">Nuclear condensin complex subunit Smc4</fullName>
    </recommendedName>
</protein>
<dbReference type="KEGG" id="mbrn:26240383"/>
<feature type="region of interest" description="Disordered" evidence="1">
    <location>
        <begin position="83"/>
        <end position="132"/>
    </location>
</feature>
<feature type="signal peptide" evidence="2">
    <location>
        <begin position="1"/>
        <end position="17"/>
    </location>
</feature>
<dbReference type="RefSeq" id="XP_014547820.1">
    <property type="nucleotide sequence ID" value="XM_014692334.1"/>
</dbReference>
<accession>A0A7D5YYL8</accession>
<feature type="compositionally biased region" description="Low complexity" evidence="1">
    <location>
        <begin position="116"/>
        <end position="132"/>
    </location>
</feature>
<keyword evidence="2" id="KW-0732">Signal</keyword>
<feature type="compositionally biased region" description="Low complexity" evidence="1">
    <location>
        <begin position="84"/>
        <end position="104"/>
    </location>
</feature>
<sequence length="813" mass="86213">MLLFFILALLHAVSVFASGNIVLVCTKDALYSSLYQNGRQFCSSVLGKPPCEVVTPTAYATYDPAVISSRCSCVLMDKCLPRPTDSSSTTTRAASSTVSSTSSSHLSRNRTCSDHATSTAAGGTSSTKCAASHTVSSSSNRTTVDIDSTAVYTSSSVSTSYMYTNSSSSISYSNTTSSVSPTATVSSVLSGITSSSSSTHSLNSSTSSVTHSTDTQSSFKPWSSSQSSSTNGTSSKTSISSTSDSVTDSWLLPTITLTPIPSANISTVHLTLPGSSLLSTSTNATSTVNRTVPVSLLTHDSTSGSISSKTSSLLVSTINTTTTQTLSKLSTSAYISTSASTTSSPSLSVANFTLVTRTAAIAEETCYQFPQDPDAGNKDRSATLHNDQVAERNITLPSPYIESVFFDSAGIDPIFLTLWDALNGTYYMDVSNRSRVSIMDSQKNSMLIDANGIHFSTNTCAFDVSITIQDMYEQLESLSGEVCAKSISNKRSMEESSFEQVLFLKDQCGNGIKRALRTYPTLSVGDSDCMDTEVDSSTGKWTFLCPFPGSDSGNSRCRASVNNDIVRFLFTDPFGEACPDLSTVATTLAATARDFLNEHSLEEELYQLPLSGTQKSQVDATVKKYGQLWNVFKQALAKGTAGTPGQGSSTLEQYINMYNKYRSFEGDICNDLHAGDLPLNMSLRAGVTTIDSITSLKAAPENPKPFNITVQDSNQIACCKNGSKSSLNRPRGTCSYPENATVGDSDCVCGQTPGGDAIAFEYMECANFVSRCTSDDDCAKAGYKTYKCLTGSCCGGGVCFDPYACSQKGVPLI</sequence>
<keyword evidence="4" id="KW-1185">Reference proteome</keyword>
<proteinExistence type="predicted"/>